<organism evidence="1 2">
    <name type="scientific">Scortum barcoo</name>
    <name type="common">barcoo grunter</name>
    <dbReference type="NCBI Taxonomy" id="214431"/>
    <lineage>
        <taxon>Eukaryota</taxon>
        <taxon>Metazoa</taxon>
        <taxon>Chordata</taxon>
        <taxon>Craniata</taxon>
        <taxon>Vertebrata</taxon>
        <taxon>Euteleostomi</taxon>
        <taxon>Actinopterygii</taxon>
        <taxon>Neopterygii</taxon>
        <taxon>Teleostei</taxon>
        <taxon>Neoteleostei</taxon>
        <taxon>Acanthomorphata</taxon>
        <taxon>Eupercaria</taxon>
        <taxon>Centrarchiformes</taxon>
        <taxon>Terapontoidei</taxon>
        <taxon>Terapontidae</taxon>
        <taxon>Scortum</taxon>
    </lineage>
</organism>
<comment type="caution">
    <text evidence="1">The sequence shown here is derived from an EMBL/GenBank/DDBJ whole genome shotgun (WGS) entry which is preliminary data.</text>
</comment>
<reference evidence="1" key="1">
    <citation type="submission" date="2022-04" db="EMBL/GenBank/DDBJ databases">
        <title>Jade perch genome.</title>
        <authorList>
            <person name="Chao B."/>
        </authorList>
    </citation>
    <scope>NUCLEOTIDE SEQUENCE</scope>
    <source>
        <strain evidence="1">CB-2022</strain>
    </source>
</reference>
<keyword evidence="2" id="KW-1185">Reference proteome</keyword>
<gene>
    <name evidence="1" type="ORF">L3Q82_006858</name>
</gene>
<dbReference type="EMBL" id="CM041535">
    <property type="protein sequence ID" value="KAI3371988.1"/>
    <property type="molecule type" value="Genomic_DNA"/>
</dbReference>
<accession>A0ACB8WVX1</accession>
<sequence length="300" mass="32122">MDPADQDQEPRPAQVRATVTQQGILLGQHEANIRALVEANQTLTNQVSSLTSQLTSLLASQTSASPPEPGAEPPRDIHSATPEPFSGQPHLCRGFLFHCSLQFQLRPVSFTTDIAKIHYILGLLRGKALTWAEARFAQGTLAGCVILDGASELVSAYIVVSHFLPACPWRPKDQLQHLPLQALIDSGAEENFLDLQVATQAGVPFELLEKPRDALAVDGRIMAQRNSSHSTPHPRSYPTITHDPSPQTLSPVCPGAAACVSSAPTALPVRRASAAPHQGLVGRQTGLTGPLTDEEEMVAL</sequence>
<evidence type="ECO:0000313" key="1">
    <source>
        <dbReference type="EMBL" id="KAI3371988.1"/>
    </source>
</evidence>
<proteinExistence type="predicted"/>
<dbReference type="Proteomes" id="UP000831701">
    <property type="component" value="Chromosome 5"/>
</dbReference>
<protein>
    <submittedName>
        <fullName evidence="1">Uncharacterized protein</fullName>
    </submittedName>
</protein>
<name>A0ACB8WVX1_9TELE</name>
<evidence type="ECO:0000313" key="2">
    <source>
        <dbReference type="Proteomes" id="UP000831701"/>
    </source>
</evidence>